<dbReference type="RefSeq" id="WP_159430665.1">
    <property type="nucleotide sequence ID" value="NZ_CP014223.1"/>
</dbReference>
<dbReference type="Proteomes" id="UP000184204">
    <property type="component" value="Unassembled WGS sequence"/>
</dbReference>
<organism evidence="2 4">
    <name type="scientific">Anaerotignum propionicum DSM 1682</name>
    <dbReference type="NCBI Taxonomy" id="991789"/>
    <lineage>
        <taxon>Bacteria</taxon>
        <taxon>Bacillati</taxon>
        <taxon>Bacillota</taxon>
        <taxon>Clostridia</taxon>
        <taxon>Lachnospirales</taxon>
        <taxon>Anaerotignaceae</taxon>
        <taxon>Anaerotignum</taxon>
    </lineage>
</organism>
<reference evidence="3" key="2">
    <citation type="submission" date="2016-01" db="EMBL/GenBank/DDBJ databases">
        <authorList>
            <person name="Poehlein A."/>
            <person name="Schlien K."/>
            <person name="Gottschalk G."/>
            <person name="Buckel W."/>
            <person name="Daniel R."/>
        </authorList>
    </citation>
    <scope>NUCLEOTIDE SEQUENCE [LARGE SCALE GENOMIC DNA]</scope>
    <source>
        <strain evidence="3">X2</strain>
    </source>
</reference>
<evidence type="ECO:0000313" key="2">
    <source>
        <dbReference type="EMBL" id="SHE68387.1"/>
    </source>
</evidence>
<evidence type="ECO:0000313" key="1">
    <source>
        <dbReference type="EMBL" id="AMJ41438.1"/>
    </source>
</evidence>
<name>A0A0X1U938_ANAPI</name>
<dbReference type="Proteomes" id="UP000068026">
    <property type="component" value="Chromosome"/>
</dbReference>
<reference evidence="2" key="3">
    <citation type="submission" date="2016-11" db="EMBL/GenBank/DDBJ databases">
        <authorList>
            <person name="Varghese N."/>
            <person name="Submissions S."/>
        </authorList>
    </citation>
    <scope>NUCLEOTIDE SEQUENCE</scope>
    <source>
        <strain evidence="2">DSM 1682</strain>
    </source>
</reference>
<protein>
    <submittedName>
        <fullName evidence="2">Uncharacterized protein</fullName>
    </submittedName>
</protein>
<sequence length="77" mass="9103">MALIIKECLDEKIDKIEIINREFQVNKKGKEEREKEKELVNKMSIEDGITYLEEKAKSLRRELEGRQIEKVTLGIKL</sequence>
<gene>
    <name evidence="1" type="ORF">CPRO_18540</name>
    <name evidence="2" type="ORF">SAMN02745151_01451</name>
</gene>
<dbReference type="EMBL" id="CP014223">
    <property type="protein sequence ID" value="AMJ41438.1"/>
    <property type="molecule type" value="Genomic_DNA"/>
</dbReference>
<keyword evidence="3" id="KW-1185">Reference proteome</keyword>
<evidence type="ECO:0000313" key="4">
    <source>
        <dbReference type="Proteomes" id="UP000184204"/>
    </source>
</evidence>
<reference evidence="1 3" key="1">
    <citation type="journal article" date="2016" name="Genome Announc.">
        <title>Complete Genome Sequence of the Amino Acid-Fermenting Clostridium propionicum X2 (DSM 1682).</title>
        <authorList>
            <person name="Poehlein A."/>
            <person name="Schlien K."/>
            <person name="Chowdhury N.P."/>
            <person name="Gottschalk G."/>
            <person name="Buckel W."/>
            <person name="Daniel R."/>
        </authorList>
    </citation>
    <scope>NUCLEOTIDE SEQUENCE [LARGE SCALE GENOMIC DNA]</scope>
    <source>
        <strain evidence="1 3">X2</strain>
    </source>
</reference>
<reference evidence="4" key="4">
    <citation type="submission" date="2016-11" db="EMBL/GenBank/DDBJ databases">
        <authorList>
            <person name="Jaros S."/>
            <person name="Januszkiewicz K."/>
            <person name="Wedrychowicz H."/>
        </authorList>
    </citation>
    <scope>NUCLEOTIDE SEQUENCE [LARGE SCALE GENOMIC DNA]</scope>
    <source>
        <strain evidence="4">DSM 1682</strain>
    </source>
</reference>
<dbReference type="KEGG" id="cpro:CPRO_18540"/>
<dbReference type="AlphaFoldDB" id="A0A0X1U938"/>
<proteinExistence type="predicted"/>
<accession>A0A0X1U938</accession>
<evidence type="ECO:0000313" key="3">
    <source>
        <dbReference type="Proteomes" id="UP000068026"/>
    </source>
</evidence>
<dbReference type="EMBL" id="FQUA01000005">
    <property type="protein sequence ID" value="SHE68387.1"/>
    <property type="molecule type" value="Genomic_DNA"/>
</dbReference>